<dbReference type="RefSeq" id="WP_184807395.1">
    <property type="nucleotide sequence ID" value="NZ_JACIIZ010000021.1"/>
</dbReference>
<accession>A0A7X0B365</accession>
<evidence type="ECO:0000259" key="1">
    <source>
        <dbReference type="Pfam" id="PF03190"/>
    </source>
</evidence>
<dbReference type="PANTHER" id="PTHR42899:SF1">
    <property type="entry name" value="SPERMATOGENESIS-ASSOCIATED PROTEIN 20"/>
    <property type="match status" value="1"/>
</dbReference>
<evidence type="ECO:0000313" key="3">
    <source>
        <dbReference type="Proteomes" id="UP000539175"/>
    </source>
</evidence>
<dbReference type="SUPFAM" id="SSF52833">
    <property type="entry name" value="Thioredoxin-like"/>
    <property type="match status" value="1"/>
</dbReference>
<protein>
    <recommendedName>
        <fullName evidence="1">Spermatogenesis-associated protein 20-like TRX domain-containing protein</fullName>
    </recommendedName>
</protein>
<evidence type="ECO:0000313" key="2">
    <source>
        <dbReference type="EMBL" id="MBB6254872.1"/>
    </source>
</evidence>
<dbReference type="Pfam" id="PF03190">
    <property type="entry name" value="Thioredox_DsbH"/>
    <property type="match status" value="1"/>
</dbReference>
<name>A0A7X0B365_9PROT</name>
<dbReference type="EMBL" id="JACIIZ010000021">
    <property type="protein sequence ID" value="MBB6254872.1"/>
    <property type="molecule type" value="Genomic_DNA"/>
</dbReference>
<dbReference type="PIRSF" id="PIRSF006402">
    <property type="entry name" value="UCP006402_thioredoxin"/>
    <property type="match status" value="1"/>
</dbReference>
<dbReference type="InterPro" id="IPR036249">
    <property type="entry name" value="Thioredoxin-like_sf"/>
</dbReference>
<dbReference type="CDD" id="cd02955">
    <property type="entry name" value="SSP411"/>
    <property type="match status" value="1"/>
</dbReference>
<dbReference type="Gene3D" id="3.40.30.10">
    <property type="entry name" value="Glutaredoxin"/>
    <property type="match status" value="1"/>
</dbReference>
<dbReference type="InterPro" id="IPR024705">
    <property type="entry name" value="Ssp411"/>
</dbReference>
<sequence length="696" mass="76276">MSAPDSNPSPAENLLVHETSPYLLQHKDNPVHWRAWGPEAFAEARASGKPVLLSVGYAACHWCHVMAHESFENEAIAQLMNTLFVNIKVDREERPDVDQVYQQALSLLGQQGGWPLTMFLTPKGEPFWGGTYFPPSSRYGRPGFPDVLRGVAETYAQDPGKVGRNVKALGDALTRLSRGNPGGAITGAALNAVADRLVREVDPFLGGINGAPKFPQPSIFDLLWRAHLRTGRGDLRDAVITTLTHMANGGIYDHLAGGFARYSTDEQWLVPHFEKMLYDNAQLVALMTQVWQGTRDPLLEVRVRETVGWVLNEMKVPGGGFGATLDADSEGEEGRFYVWRKADIDRLLGDDAELFCAHYDVTELGNWEGHTILNRRTPLAPGSAEENRLAHARARLLKARALRIRPGWDDKMLADWNGLMIAALARAGFVFEQPRWIEAAIDAYGHVVTSLHHTGGAEDGTGGLDRLYHSGRGGRPRHAGLLEDYANMGKAALTLHEITGDTAFLDQAVRWTETLDRHFWDEGDGGYFTTADDVGDLLVRPRHAHDNAVPAGNGTQLGNLTRLWLLTGQDRYRARADALMSAFSGELERNFFPLSTFLNMAELLLGGVHVVLVGEGDDLEPFNAILRTQSRPTLVVSRLAPGQNLPEPHPAAGKTMVNGRATAYVCQDMRCSLPVTEPDALADLLAAALPAGDPVL</sequence>
<dbReference type="SUPFAM" id="SSF48208">
    <property type="entry name" value="Six-hairpin glycosidases"/>
    <property type="match status" value="1"/>
</dbReference>
<dbReference type="PANTHER" id="PTHR42899">
    <property type="entry name" value="SPERMATOGENESIS-ASSOCIATED PROTEIN 20"/>
    <property type="match status" value="1"/>
</dbReference>
<dbReference type="Proteomes" id="UP000539175">
    <property type="component" value="Unassembled WGS sequence"/>
</dbReference>
<reference evidence="2 3" key="1">
    <citation type="submission" date="2020-08" db="EMBL/GenBank/DDBJ databases">
        <title>Genomic Encyclopedia of Type Strains, Phase IV (KMG-IV): sequencing the most valuable type-strain genomes for metagenomic binning, comparative biology and taxonomic classification.</title>
        <authorList>
            <person name="Goeker M."/>
        </authorList>
    </citation>
    <scope>NUCLEOTIDE SEQUENCE [LARGE SCALE GENOMIC DNA]</scope>
    <source>
        <strain evidence="2 3">DSM 22198</strain>
    </source>
</reference>
<gene>
    <name evidence="2" type="ORF">FHS74_005465</name>
</gene>
<feature type="domain" description="Spermatogenesis-associated protein 20-like TRX" evidence="1">
    <location>
        <begin position="13"/>
        <end position="173"/>
    </location>
</feature>
<comment type="caution">
    <text evidence="2">The sequence shown here is derived from an EMBL/GenBank/DDBJ whole genome shotgun (WGS) entry which is preliminary data.</text>
</comment>
<dbReference type="GO" id="GO:0005975">
    <property type="term" value="P:carbohydrate metabolic process"/>
    <property type="evidence" value="ECO:0007669"/>
    <property type="project" value="InterPro"/>
</dbReference>
<dbReference type="InterPro" id="IPR004879">
    <property type="entry name" value="Ssp411-like_TRX"/>
</dbReference>
<keyword evidence="3" id="KW-1185">Reference proteome</keyword>
<organism evidence="2 3">
    <name type="scientific">Nitrospirillum iridis</name>
    <dbReference type="NCBI Taxonomy" id="765888"/>
    <lineage>
        <taxon>Bacteria</taxon>
        <taxon>Pseudomonadati</taxon>
        <taxon>Pseudomonadota</taxon>
        <taxon>Alphaproteobacteria</taxon>
        <taxon>Rhodospirillales</taxon>
        <taxon>Azospirillaceae</taxon>
        <taxon>Nitrospirillum</taxon>
    </lineage>
</organism>
<dbReference type="AlphaFoldDB" id="A0A7X0B365"/>
<proteinExistence type="predicted"/>
<dbReference type="InterPro" id="IPR012341">
    <property type="entry name" value="6hp_glycosidase-like_sf"/>
</dbReference>
<dbReference type="Gene3D" id="1.50.10.10">
    <property type="match status" value="1"/>
</dbReference>
<dbReference type="InterPro" id="IPR008928">
    <property type="entry name" value="6-hairpin_glycosidase_sf"/>
</dbReference>